<gene>
    <name evidence="2" type="ORF">C1SCF055_LOCUS3809</name>
</gene>
<dbReference type="EMBL" id="CAMXCT030000208">
    <property type="protein sequence ID" value="CAL4762817.1"/>
    <property type="molecule type" value="Genomic_DNA"/>
</dbReference>
<evidence type="ECO:0000313" key="3">
    <source>
        <dbReference type="EMBL" id="CAL1128880.1"/>
    </source>
</evidence>
<reference evidence="3" key="2">
    <citation type="submission" date="2024-04" db="EMBL/GenBank/DDBJ databases">
        <authorList>
            <person name="Chen Y."/>
            <person name="Shah S."/>
            <person name="Dougan E. K."/>
            <person name="Thang M."/>
            <person name="Chan C."/>
        </authorList>
    </citation>
    <scope>NUCLEOTIDE SEQUENCE [LARGE SCALE GENOMIC DNA]</scope>
</reference>
<feature type="compositionally biased region" description="Polar residues" evidence="1">
    <location>
        <begin position="212"/>
        <end position="230"/>
    </location>
</feature>
<feature type="compositionally biased region" description="Basic and acidic residues" evidence="1">
    <location>
        <begin position="197"/>
        <end position="210"/>
    </location>
</feature>
<dbReference type="OrthoDB" id="432722at2759"/>
<dbReference type="EMBL" id="CAMXCT020000208">
    <property type="protein sequence ID" value="CAL1128880.1"/>
    <property type="molecule type" value="Genomic_DNA"/>
</dbReference>
<dbReference type="Proteomes" id="UP001152797">
    <property type="component" value="Unassembled WGS sequence"/>
</dbReference>
<evidence type="ECO:0000256" key="1">
    <source>
        <dbReference type="SAM" id="MobiDB-lite"/>
    </source>
</evidence>
<accession>A0A9P1BMQ2</accession>
<feature type="region of interest" description="Disordered" evidence="1">
    <location>
        <begin position="273"/>
        <end position="338"/>
    </location>
</feature>
<name>A0A9P1BMQ2_9DINO</name>
<dbReference type="AlphaFoldDB" id="A0A9P1BMQ2"/>
<protein>
    <submittedName>
        <fullName evidence="2">Uncharacterized protein</fullName>
    </submittedName>
</protein>
<sequence length="440" mass="47474">MQDLCEQLMLPVSQSLSYTEWMQAVDAIDSARDLAQVTRCGKASLMQVSERLQQWKTGGEGEGRPKDRSKEKLLTDCCHTFIEHCAEIVEMSGATPKLASNLLGASIRMAEVVGKTGLLLCAMESEFTQLSDKVSRIELVYEVAVKRVELVAGEIAQLQKQADSAGARAEMALKRESQLKLQCQELKRSLQRQTTNRNDRSPKRVADRSPAKGSNFSVSKQGHDSSGQRTPRSDLEMPDQTPVIRSRLSGGQGSPGYIQRDVGHVGHVGHVRPHLPNGHGGFYTKSASEAGDTSGEFAQTPMGNVPTSTHSPSATVKSVPLSRVSRSGPSAPPESVSSMWQDPLEGAVQAAFDHLHSLLQQVEDMHRISHPVASFLASTSSTSSYSSLKGLNLVSMAGAIHSWVDSCLKFQDPVLATSVKQSASHLQCLASLLNGQSTSS</sequence>
<keyword evidence="4" id="KW-1185">Reference proteome</keyword>
<reference evidence="2" key="1">
    <citation type="submission" date="2022-10" db="EMBL/GenBank/DDBJ databases">
        <authorList>
            <person name="Chen Y."/>
            <person name="Dougan E. K."/>
            <person name="Chan C."/>
            <person name="Rhodes N."/>
            <person name="Thang M."/>
        </authorList>
    </citation>
    <scope>NUCLEOTIDE SEQUENCE</scope>
</reference>
<feature type="compositionally biased region" description="Polar residues" evidence="1">
    <location>
        <begin position="301"/>
        <end position="316"/>
    </location>
</feature>
<evidence type="ECO:0000313" key="4">
    <source>
        <dbReference type="Proteomes" id="UP001152797"/>
    </source>
</evidence>
<proteinExistence type="predicted"/>
<organism evidence="2">
    <name type="scientific">Cladocopium goreaui</name>
    <dbReference type="NCBI Taxonomy" id="2562237"/>
    <lineage>
        <taxon>Eukaryota</taxon>
        <taxon>Sar</taxon>
        <taxon>Alveolata</taxon>
        <taxon>Dinophyceae</taxon>
        <taxon>Suessiales</taxon>
        <taxon>Symbiodiniaceae</taxon>
        <taxon>Cladocopium</taxon>
    </lineage>
</organism>
<comment type="caution">
    <text evidence="2">The sequence shown here is derived from an EMBL/GenBank/DDBJ whole genome shotgun (WGS) entry which is preliminary data.</text>
</comment>
<feature type="region of interest" description="Disordered" evidence="1">
    <location>
        <begin position="189"/>
        <end position="239"/>
    </location>
</feature>
<dbReference type="EMBL" id="CAMXCT010000208">
    <property type="protein sequence ID" value="CAI3975505.1"/>
    <property type="molecule type" value="Genomic_DNA"/>
</dbReference>
<evidence type="ECO:0000313" key="2">
    <source>
        <dbReference type="EMBL" id="CAI3975505.1"/>
    </source>
</evidence>